<gene>
    <name evidence="1" type="ORF">PORY_000389</name>
</gene>
<comment type="caution">
    <text evidence="1">The sequence shown here is derived from an EMBL/GenBank/DDBJ whole genome shotgun (WGS) entry which is preliminary data.</text>
</comment>
<name>A0ACB7CFN5_9ASCO</name>
<accession>A0ACB7CFN5</accession>
<sequence length="1498" mass="169070">MSELTNQSHVSQMLSEQLEALKKELDEGEITQKGYEKRKKQLLLKYGEVSESTDKYINTNSQLFQGNENSGGNQNYISKGIKTSLHMKSKDGQSHNHVYSNPYRYRSGTLSYDQVSHISEEKYSAFWAEQAGKQQLPFKPRGIPFSVFDQYNPSILMTRFNDIASVLRYRSKNSPKKKALIVVNGMKEVGKITYNKLASRAEKIALMIKGKHELHQGDRVVLIYENSEIVEFAVSLFACFIAGVIAVPINNYDNFDELNEILISTQSHIILTTNANLKRFQKDLINKKFRLPPNIELWRTDNIGGYQPKKNEDTPPLRTDDLAYIEYSHSPIGEVRGVVVSHRTIMNQMTCLNSIVSTVPKNTKKNNNSKKNSSKKNTSTKNDQTIITYLDSRQTIGLIFNILFSIYNGDTTIWCPRQSILVPGLWATLITKYKATIILADYPGLKTVTFNYQDDPMTTRKFAKKYPIDFSSIRLCLINCISVDSEFHEIFADRWLKPLGNSGGHDIISPMLCLPEHGGMVISTRDWLGREEQMFLDSSNSFNIPTKNELTQVLLNKEALKTNKIVVVAENDSEKDSEKDSENLENPDSIKFGSFWYPLVDTTIAIVDPERLTFCSPNVVGEIWVDSPSLSGGFWDLPHDTDAIFHAKAYVIDTETLKPVAFDQEFLRTGLLGCIIDGRILVLGLYEDRLRQRIDWTENGQDLVEYGYHYVSHLVQTIMRKVPHVFDCSLFDISINNEYLPVVVLELPSSLIPIDSLKHSGTSNNLLLDSVSEKCKESLLEMHDINVYCVMITSSNTLPRLTKNGHKEISNMLCRKEFELGTLPCEYIKFSVKKVILNLPVGEDPVGGIWSKEATEKRQELLLSEKKQHSVRDERTLSIDDRTLINLLDFRSIVDILQWRVTCQGNEVALCIISSKAKENKKITWKNLDLRIADIANYLKFKMKLQSGDHAILMCAHPEELLYTIHACFCLGIVAIPIPAFDPSRLSEDVPSILGVVSDFKIKAILVDSDTYCLFKSKAISFNIKHYSSTMKIVLPNIINISKSPKQTQGCVDLGFILDQDWINSGVPALVWIYWSPDQRYTAVELGHDTIMSCCKVQKETCQMSSSYPVLGCIHGASGIGFIHSYVLGFFMGAITYLISPKDFTNNPMILFRSIAKYKVKDTYIPPEALEYAMAATQAKGICLHELKNLMIPFNSRPKVDYSQRLKNHISTSILSPSSVNNIYSCALNPMVTTRSYMSIEPVHLYLNIKSLRHGIIETVDITQDPLALLLYDSGMVTVSTHIAIVNPETCDLCSVGEFGEIWVSSDANMKSFYGSKDKTDIERFQGILAKNDQSDVYVRTGDLGFLYNIQRPLGPEGLLIEVQSLFVLGSIGDTFEIDGLLYFPIDIETSIERCHRSIVPGGSAIFQAGGSVIILIEVDHKAHLPSIVPVVVNTVLSEHQIIADVIVFTAKGNFPRSRIGEKQRGKILSSWLTKKMEILDKFIIREQEINVSRTFDT</sequence>
<reference evidence="1 2" key="1">
    <citation type="journal article" date="2021" name="Commun. Biol.">
        <title>Genomic insights into the host specific adaptation of the Pneumocystis genus.</title>
        <authorList>
            <person name="Cisse O.H."/>
            <person name="Ma L."/>
            <person name="Dekker J.P."/>
            <person name="Khil P.P."/>
            <person name="Youn J.-H."/>
            <person name="Brenchley J.M."/>
            <person name="Blair R."/>
            <person name="Pahar B."/>
            <person name="Chabe M."/>
            <person name="Van Rompay K.K.A."/>
            <person name="Keesler R."/>
            <person name="Sukura A."/>
            <person name="Hirsch V."/>
            <person name="Kutty G."/>
            <person name="Liu Y."/>
            <person name="Peng L."/>
            <person name="Chen J."/>
            <person name="Song J."/>
            <person name="Weissenbacher-Lang C."/>
            <person name="Xu J."/>
            <person name="Upham N.S."/>
            <person name="Stajich J.E."/>
            <person name="Cuomo C.A."/>
            <person name="Cushion M.T."/>
            <person name="Kovacs J.A."/>
        </authorList>
    </citation>
    <scope>NUCLEOTIDE SEQUENCE [LARGE SCALE GENOMIC DNA]</scope>
    <source>
        <strain evidence="1 2">RABM</strain>
    </source>
</reference>
<proteinExistence type="predicted"/>
<dbReference type="Proteomes" id="UP000768646">
    <property type="component" value="Unassembled WGS sequence"/>
</dbReference>
<evidence type="ECO:0000313" key="1">
    <source>
        <dbReference type="EMBL" id="KAG4306401.1"/>
    </source>
</evidence>
<keyword evidence="2" id="KW-1185">Reference proteome</keyword>
<evidence type="ECO:0000313" key="2">
    <source>
        <dbReference type="Proteomes" id="UP000768646"/>
    </source>
</evidence>
<protein>
    <submittedName>
        <fullName evidence="1">Uncharacterized protein</fullName>
    </submittedName>
</protein>
<dbReference type="EMBL" id="JABTEG010000001">
    <property type="protein sequence ID" value="KAG4306401.1"/>
    <property type="molecule type" value="Genomic_DNA"/>
</dbReference>
<organism evidence="1 2">
    <name type="scientific">Pneumocystis oryctolagi</name>
    <dbReference type="NCBI Taxonomy" id="42067"/>
    <lineage>
        <taxon>Eukaryota</taxon>
        <taxon>Fungi</taxon>
        <taxon>Dikarya</taxon>
        <taxon>Ascomycota</taxon>
        <taxon>Taphrinomycotina</taxon>
        <taxon>Pneumocystomycetes</taxon>
        <taxon>Pneumocystaceae</taxon>
        <taxon>Pneumocystis</taxon>
    </lineage>
</organism>